<feature type="signal peptide" evidence="3">
    <location>
        <begin position="1"/>
        <end position="18"/>
    </location>
</feature>
<evidence type="ECO:0008006" key="6">
    <source>
        <dbReference type="Google" id="ProtNLM"/>
    </source>
</evidence>
<keyword evidence="3" id="KW-0732">Signal</keyword>
<keyword evidence="2" id="KW-0472">Membrane</keyword>
<dbReference type="AlphaFoldDB" id="A0A0C2J7Q1"/>
<gene>
    <name evidence="4" type="ORF">RF11_05643</name>
</gene>
<accession>A0A0C2J7Q1</accession>
<dbReference type="EMBL" id="JWZT01004013">
    <property type="protein sequence ID" value="KII65113.1"/>
    <property type="molecule type" value="Genomic_DNA"/>
</dbReference>
<feature type="chain" id="PRO_5002163067" description="CUB domain-containing protein" evidence="3">
    <location>
        <begin position="19"/>
        <end position="367"/>
    </location>
</feature>
<sequence>MFICVLAFFAILLNRHEAKNLRKMKVFNTSLGSTQIMVELKLNILYLLNMDQLILLHEDEIQECNFTSDGAHFVTVFGDYDGGDGCKIICDSKDYGREIEISGCYMSFSQKSSGSGRRMLTGIHSISLSFKLNKNTKYEFLNYFIYSTIPTSQQEYLRVDLSNLTIQFQYSTRTCKMPEHKNENTTSIFLSTESTDEIYPCKPNDTERTTESTVEIYPVKSNDIEQTKGSTDEIYRVKSNEVEETKESINELYPSNPNDNEQITDTSTSVAADSPKKTEKSHISSTGINISLNTDGATHSIKHVNSASIKSSKSARRSAYRLSSSFMDGDTPEILKWIIIILSLAGTMSFLISVIQNFRRKRYLTNF</sequence>
<keyword evidence="2" id="KW-0812">Transmembrane</keyword>
<evidence type="ECO:0000313" key="4">
    <source>
        <dbReference type="EMBL" id="KII65113.1"/>
    </source>
</evidence>
<reference evidence="4 5" key="1">
    <citation type="journal article" date="2014" name="Genome Biol. Evol.">
        <title>The genome of the myxosporean Thelohanellus kitauei shows adaptations to nutrient acquisition within its fish host.</title>
        <authorList>
            <person name="Yang Y."/>
            <person name="Xiong J."/>
            <person name="Zhou Z."/>
            <person name="Huo F."/>
            <person name="Miao W."/>
            <person name="Ran C."/>
            <person name="Liu Y."/>
            <person name="Zhang J."/>
            <person name="Feng J."/>
            <person name="Wang M."/>
            <person name="Wang M."/>
            <person name="Wang L."/>
            <person name="Yao B."/>
        </authorList>
    </citation>
    <scope>NUCLEOTIDE SEQUENCE [LARGE SCALE GENOMIC DNA]</scope>
    <source>
        <strain evidence="4">Wuqing</strain>
    </source>
</reference>
<organism evidence="4 5">
    <name type="scientific">Thelohanellus kitauei</name>
    <name type="common">Myxosporean</name>
    <dbReference type="NCBI Taxonomy" id="669202"/>
    <lineage>
        <taxon>Eukaryota</taxon>
        <taxon>Metazoa</taxon>
        <taxon>Cnidaria</taxon>
        <taxon>Myxozoa</taxon>
        <taxon>Myxosporea</taxon>
        <taxon>Bivalvulida</taxon>
        <taxon>Platysporina</taxon>
        <taxon>Myxobolidae</taxon>
        <taxon>Thelohanellus</taxon>
    </lineage>
</organism>
<keyword evidence="5" id="KW-1185">Reference proteome</keyword>
<name>A0A0C2J7Q1_THEKT</name>
<evidence type="ECO:0000256" key="2">
    <source>
        <dbReference type="SAM" id="Phobius"/>
    </source>
</evidence>
<evidence type="ECO:0000256" key="1">
    <source>
        <dbReference type="SAM" id="MobiDB-lite"/>
    </source>
</evidence>
<feature type="transmembrane region" description="Helical" evidence="2">
    <location>
        <begin position="334"/>
        <end position="355"/>
    </location>
</feature>
<keyword evidence="2" id="KW-1133">Transmembrane helix</keyword>
<feature type="region of interest" description="Disordered" evidence="1">
    <location>
        <begin position="242"/>
        <end position="284"/>
    </location>
</feature>
<evidence type="ECO:0000313" key="5">
    <source>
        <dbReference type="Proteomes" id="UP000031668"/>
    </source>
</evidence>
<feature type="compositionally biased region" description="Polar residues" evidence="1">
    <location>
        <begin position="253"/>
        <end position="271"/>
    </location>
</feature>
<protein>
    <recommendedName>
        <fullName evidence="6">CUB domain-containing protein</fullName>
    </recommendedName>
</protein>
<dbReference type="Proteomes" id="UP000031668">
    <property type="component" value="Unassembled WGS sequence"/>
</dbReference>
<evidence type="ECO:0000256" key="3">
    <source>
        <dbReference type="SAM" id="SignalP"/>
    </source>
</evidence>
<proteinExistence type="predicted"/>
<comment type="caution">
    <text evidence="4">The sequence shown here is derived from an EMBL/GenBank/DDBJ whole genome shotgun (WGS) entry which is preliminary data.</text>
</comment>